<proteinExistence type="predicted"/>
<protein>
    <recommendedName>
        <fullName evidence="1">AP-4 complex subunit epsilon-1 C-terminal domain-containing protein</fullName>
    </recommendedName>
</protein>
<evidence type="ECO:0000313" key="2">
    <source>
        <dbReference type="EMBL" id="KAJ7311424.1"/>
    </source>
</evidence>
<dbReference type="SMART" id="SM01356">
    <property type="entry name" value="AP4E_app_platf"/>
    <property type="match status" value="1"/>
</dbReference>
<keyword evidence="3" id="KW-1185">Reference proteome</keyword>
<name>A0A9Q0XF18_9SAUR</name>
<dbReference type="AlphaFoldDB" id="A0A9Q0XF18"/>
<accession>A0A9Q0XF18</accession>
<dbReference type="Pfam" id="PF14807">
    <property type="entry name" value="AP4E_app_platf"/>
    <property type="match status" value="1"/>
</dbReference>
<dbReference type="InterPro" id="IPR028269">
    <property type="entry name" value="AP4E1_C"/>
</dbReference>
<sequence>MVELCGNETLLLYFCKVWKEDSLLVFLFIANQSTSLLKDVTLEFEHVERLKILESHGCHFEAIEAQSIEIFQTGVEMEDLAASGVISGSIRCLFELNVHLRFSVTLAPLDFIRPMKMTTDEFGKLWLALSNEVKQNLKMAPSQGSLSTVLNILQQKLKLHVVDIIGNEGIASCRLLPSVPCLLHCRIHAGLLALWLRSPCPALLDCLLYQCQKAMEEL</sequence>
<evidence type="ECO:0000313" key="3">
    <source>
        <dbReference type="Proteomes" id="UP001142489"/>
    </source>
</evidence>
<dbReference type="OrthoDB" id="29308at2759"/>
<dbReference type="EMBL" id="JAPFRF010000014">
    <property type="protein sequence ID" value="KAJ7311424.1"/>
    <property type="molecule type" value="Genomic_DNA"/>
</dbReference>
<organism evidence="2 3">
    <name type="scientific">Phrynocephalus forsythii</name>
    <dbReference type="NCBI Taxonomy" id="171643"/>
    <lineage>
        <taxon>Eukaryota</taxon>
        <taxon>Metazoa</taxon>
        <taxon>Chordata</taxon>
        <taxon>Craniata</taxon>
        <taxon>Vertebrata</taxon>
        <taxon>Euteleostomi</taxon>
        <taxon>Lepidosauria</taxon>
        <taxon>Squamata</taxon>
        <taxon>Bifurcata</taxon>
        <taxon>Unidentata</taxon>
        <taxon>Episquamata</taxon>
        <taxon>Toxicofera</taxon>
        <taxon>Iguania</taxon>
        <taxon>Acrodonta</taxon>
        <taxon>Agamidae</taxon>
        <taxon>Agaminae</taxon>
        <taxon>Phrynocephalus</taxon>
    </lineage>
</organism>
<gene>
    <name evidence="2" type="ORF">JRQ81_007070</name>
</gene>
<comment type="caution">
    <text evidence="2">The sequence shown here is derived from an EMBL/GenBank/DDBJ whole genome shotgun (WGS) entry which is preliminary data.</text>
</comment>
<evidence type="ECO:0000259" key="1">
    <source>
        <dbReference type="SMART" id="SM01356"/>
    </source>
</evidence>
<reference evidence="2" key="1">
    <citation type="journal article" date="2023" name="DNA Res.">
        <title>Chromosome-level genome assembly of Phrynocephalus forsythii using third-generation DNA sequencing and Hi-C analysis.</title>
        <authorList>
            <person name="Qi Y."/>
            <person name="Zhao W."/>
            <person name="Zhao Y."/>
            <person name="Niu C."/>
            <person name="Cao S."/>
            <person name="Zhang Y."/>
        </authorList>
    </citation>
    <scope>NUCLEOTIDE SEQUENCE</scope>
    <source>
        <tissue evidence="2">Muscle</tissue>
    </source>
</reference>
<feature type="domain" description="AP-4 complex subunit epsilon-1 C-terminal" evidence="1">
    <location>
        <begin position="113"/>
        <end position="216"/>
    </location>
</feature>
<dbReference type="Proteomes" id="UP001142489">
    <property type="component" value="Unassembled WGS sequence"/>
</dbReference>